<organism evidence="11 12">
    <name type="scientific">Marinobacterium stanieri</name>
    <dbReference type="NCBI Taxonomy" id="49186"/>
    <lineage>
        <taxon>Bacteria</taxon>
        <taxon>Pseudomonadati</taxon>
        <taxon>Pseudomonadota</taxon>
        <taxon>Gammaproteobacteria</taxon>
        <taxon>Oceanospirillales</taxon>
        <taxon>Oceanospirillaceae</taxon>
        <taxon>Marinobacterium</taxon>
    </lineage>
</organism>
<feature type="domain" description="GGDEF" evidence="10">
    <location>
        <begin position="392"/>
        <end position="522"/>
    </location>
</feature>
<feature type="transmembrane region" description="Helical" evidence="9">
    <location>
        <begin position="283"/>
        <end position="304"/>
    </location>
</feature>
<dbReference type="GO" id="GO:0052621">
    <property type="term" value="F:diguanylate cyclase activity"/>
    <property type="evidence" value="ECO:0007669"/>
    <property type="project" value="UniProtKB-EC"/>
</dbReference>
<dbReference type="GO" id="GO:1902201">
    <property type="term" value="P:negative regulation of bacterial-type flagellum-dependent cell motility"/>
    <property type="evidence" value="ECO:0007669"/>
    <property type="project" value="TreeGrafter"/>
</dbReference>
<evidence type="ECO:0000256" key="6">
    <source>
        <dbReference type="ARBA" id="ARBA00022989"/>
    </source>
</evidence>
<dbReference type="CDD" id="cd12914">
    <property type="entry name" value="PDC1_DGC_like"/>
    <property type="match status" value="1"/>
</dbReference>
<keyword evidence="4" id="KW-1003">Cell membrane</keyword>
<comment type="cofactor">
    <cofactor evidence="1">
        <name>Mg(2+)</name>
        <dbReference type="ChEBI" id="CHEBI:18420"/>
    </cofactor>
</comment>
<dbReference type="InterPro" id="IPR043128">
    <property type="entry name" value="Rev_trsase/Diguanyl_cyclase"/>
</dbReference>
<keyword evidence="12" id="KW-1185">Reference proteome</keyword>
<dbReference type="GO" id="GO:0043709">
    <property type="term" value="P:cell adhesion involved in single-species biofilm formation"/>
    <property type="evidence" value="ECO:0007669"/>
    <property type="project" value="TreeGrafter"/>
</dbReference>
<dbReference type="Pfam" id="PF00990">
    <property type="entry name" value="GGDEF"/>
    <property type="match status" value="1"/>
</dbReference>
<evidence type="ECO:0000256" key="8">
    <source>
        <dbReference type="ARBA" id="ARBA00034247"/>
    </source>
</evidence>
<dbReference type="EC" id="2.7.7.65" evidence="3"/>
<dbReference type="InterPro" id="IPR000160">
    <property type="entry name" value="GGDEF_dom"/>
</dbReference>
<dbReference type="Gene3D" id="3.30.70.270">
    <property type="match status" value="1"/>
</dbReference>
<evidence type="ECO:0000256" key="7">
    <source>
        <dbReference type="ARBA" id="ARBA00023136"/>
    </source>
</evidence>
<dbReference type="eggNOG" id="COG3706">
    <property type="taxonomic scope" value="Bacteria"/>
</dbReference>
<dbReference type="Pfam" id="PF02743">
    <property type="entry name" value="dCache_1"/>
    <property type="match status" value="1"/>
</dbReference>
<dbReference type="CDD" id="cd01949">
    <property type="entry name" value="GGDEF"/>
    <property type="match status" value="1"/>
</dbReference>
<protein>
    <recommendedName>
        <fullName evidence="3">diguanylate cyclase</fullName>
        <ecNumber evidence="3">2.7.7.65</ecNumber>
    </recommendedName>
</protein>
<accession>A0A1N6QAA4</accession>
<dbReference type="PANTHER" id="PTHR45138">
    <property type="entry name" value="REGULATORY COMPONENTS OF SENSORY TRANSDUCTION SYSTEM"/>
    <property type="match status" value="1"/>
</dbReference>
<dbReference type="InterPro" id="IPR050469">
    <property type="entry name" value="Diguanylate_Cyclase"/>
</dbReference>
<sequence>MFVRNLFRLDLKHLILLLAFSTAALTLVNGLFASYQVQRQLLIEQALSSNHAYASKLADVTTHFLLNAQQTLAYNARMLSSKLDSPEARHEVTERLMRQSGSFSSVAIIDPSGRILNISPDTLPVLGEQLTDSSTALALDEQRPMISDPFISPAGNLLVLISHPIFSPAGEYQGYLAGSLYLKERNILSNILGKHFYEDGSYIYVVDQKKRLIYHPKRERVGEQVLVNPVIDAVVAGEQGMSRVINSKGVDMLAGYAPIPAAGWGVVAQRPVKATLTTLNQQMWRVISNTLPVVLVTLILILWLSRLIASPLRKLAESAQSLDHEDTLKRIHSVRSWYFESDSLKQAMLTGVNLVHRQLGRLQDAAARDPLTGLGNRRSLESAIALHHSRNTPFSVLAVDVDHFKAINDTYGHDVGDQVLKALAERMSNCFRKDDLICRAGGEEFIIILPGSSLDSAWVLAERLRQEVETNAIAPLDQLHISIGLAEWPLQADDPYEVLKYADKALYRAKQNGRNRCELHQSE</sequence>
<dbReference type="InterPro" id="IPR029151">
    <property type="entry name" value="Sensor-like_sf"/>
</dbReference>
<dbReference type="Gene3D" id="3.30.450.20">
    <property type="entry name" value="PAS domain"/>
    <property type="match status" value="1"/>
</dbReference>
<dbReference type="CDD" id="cd12912">
    <property type="entry name" value="PDC2_MCP_like"/>
    <property type="match status" value="1"/>
</dbReference>
<dbReference type="InterPro" id="IPR033479">
    <property type="entry name" value="dCache_1"/>
</dbReference>
<keyword evidence="7 9" id="KW-0472">Membrane</keyword>
<proteinExistence type="predicted"/>
<evidence type="ECO:0000256" key="4">
    <source>
        <dbReference type="ARBA" id="ARBA00022475"/>
    </source>
</evidence>
<dbReference type="SMART" id="SM00267">
    <property type="entry name" value="GGDEF"/>
    <property type="match status" value="1"/>
</dbReference>
<evidence type="ECO:0000313" key="12">
    <source>
        <dbReference type="Proteomes" id="UP000186895"/>
    </source>
</evidence>
<name>A0A1N6QAA4_9GAMM</name>
<dbReference type="EMBL" id="FTMN01000002">
    <property type="protein sequence ID" value="SIQ13366.1"/>
    <property type="molecule type" value="Genomic_DNA"/>
</dbReference>
<dbReference type="PANTHER" id="PTHR45138:SF9">
    <property type="entry name" value="DIGUANYLATE CYCLASE DGCM-RELATED"/>
    <property type="match status" value="1"/>
</dbReference>
<reference evidence="11 12" key="1">
    <citation type="submission" date="2017-01" db="EMBL/GenBank/DDBJ databases">
        <authorList>
            <person name="Mah S.A."/>
            <person name="Swanson W.J."/>
            <person name="Moy G.W."/>
            <person name="Vacquier V.D."/>
        </authorList>
    </citation>
    <scope>NUCLEOTIDE SEQUENCE [LARGE SCALE GENOMIC DNA]</scope>
    <source>
        <strain evidence="11 12">DSM 7027</strain>
    </source>
</reference>
<evidence type="ECO:0000256" key="9">
    <source>
        <dbReference type="SAM" id="Phobius"/>
    </source>
</evidence>
<keyword evidence="5 9" id="KW-0812">Transmembrane</keyword>
<evidence type="ECO:0000313" key="11">
    <source>
        <dbReference type="EMBL" id="SIQ13366.1"/>
    </source>
</evidence>
<dbReference type="SUPFAM" id="SSF55073">
    <property type="entry name" value="Nucleotide cyclase"/>
    <property type="match status" value="1"/>
</dbReference>
<keyword evidence="6 9" id="KW-1133">Transmembrane helix</keyword>
<dbReference type="STRING" id="49186.SAMN05421647_102365"/>
<dbReference type="NCBIfam" id="TIGR00254">
    <property type="entry name" value="GGDEF"/>
    <property type="match status" value="1"/>
</dbReference>
<dbReference type="SUPFAM" id="SSF103190">
    <property type="entry name" value="Sensory domain-like"/>
    <property type="match status" value="1"/>
</dbReference>
<dbReference type="FunFam" id="3.30.70.270:FF:000001">
    <property type="entry name" value="Diguanylate cyclase domain protein"/>
    <property type="match status" value="1"/>
</dbReference>
<dbReference type="RefSeq" id="WP_083702959.1">
    <property type="nucleotide sequence ID" value="NZ_FTMN01000002.1"/>
</dbReference>
<evidence type="ECO:0000256" key="1">
    <source>
        <dbReference type="ARBA" id="ARBA00001946"/>
    </source>
</evidence>
<evidence type="ECO:0000256" key="5">
    <source>
        <dbReference type="ARBA" id="ARBA00022692"/>
    </source>
</evidence>
<dbReference type="PROSITE" id="PS50887">
    <property type="entry name" value="GGDEF"/>
    <property type="match status" value="1"/>
</dbReference>
<comment type="subcellular location">
    <subcellularLocation>
        <location evidence="2">Cell membrane</location>
        <topology evidence="2">Multi-pass membrane protein</topology>
    </subcellularLocation>
</comment>
<evidence type="ECO:0000256" key="2">
    <source>
        <dbReference type="ARBA" id="ARBA00004651"/>
    </source>
</evidence>
<dbReference type="Proteomes" id="UP000186895">
    <property type="component" value="Unassembled WGS sequence"/>
</dbReference>
<dbReference type="GO" id="GO:0005886">
    <property type="term" value="C:plasma membrane"/>
    <property type="evidence" value="ECO:0007669"/>
    <property type="project" value="UniProtKB-SubCell"/>
</dbReference>
<evidence type="ECO:0000256" key="3">
    <source>
        <dbReference type="ARBA" id="ARBA00012528"/>
    </source>
</evidence>
<dbReference type="Gene3D" id="6.10.340.10">
    <property type="match status" value="1"/>
</dbReference>
<dbReference type="InterPro" id="IPR029787">
    <property type="entry name" value="Nucleotide_cyclase"/>
</dbReference>
<dbReference type="AlphaFoldDB" id="A0A1N6QAA4"/>
<gene>
    <name evidence="11" type="ORF">SAMN05421647_102365</name>
</gene>
<evidence type="ECO:0000259" key="10">
    <source>
        <dbReference type="PROSITE" id="PS50887"/>
    </source>
</evidence>
<comment type="catalytic activity">
    <reaction evidence="8">
        <text>2 GTP = 3',3'-c-di-GMP + 2 diphosphate</text>
        <dbReference type="Rhea" id="RHEA:24898"/>
        <dbReference type="ChEBI" id="CHEBI:33019"/>
        <dbReference type="ChEBI" id="CHEBI:37565"/>
        <dbReference type="ChEBI" id="CHEBI:58805"/>
        <dbReference type="EC" id="2.7.7.65"/>
    </reaction>
</comment>